<dbReference type="Proteomes" id="UP001197770">
    <property type="component" value="Unassembled WGS sequence"/>
</dbReference>
<evidence type="ECO:0000313" key="9">
    <source>
        <dbReference type="EMBL" id="MCC4213132.1"/>
    </source>
</evidence>
<dbReference type="InterPro" id="IPR029001">
    <property type="entry name" value="ITPase-like_fam"/>
</dbReference>
<feature type="active site" description="Proton acceptor" evidence="7">
    <location>
        <position position="68"/>
    </location>
</feature>
<dbReference type="PANTHER" id="PTHR11067">
    <property type="entry name" value="INOSINE TRIPHOSPHATE PYROPHOSPHATASE/HAM1 PROTEIN"/>
    <property type="match status" value="1"/>
</dbReference>
<comment type="subunit">
    <text evidence="7">Homodimer.</text>
</comment>
<evidence type="ECO:0000313" key="10">
    <source>
        <dbReference type="Proteomes" id="UP001197770"/>
    </source>
</evidence>
<dbReference type="EMBL" id="JAJGMW010000012">
    <property type="protein sequence ID" value="MCC4213132.1"/>
    <property type="molecule type" value="Genomic_DNA"/>
</dbReference>
<dbReference type="HAMAP" id="MF_01405">
    <property type="entry name" value="Non_canon_purine_NTPase"/>
    <property type="match status" value="1"/>
</dbReference>
<dbReference type="RefSeq" id="WP_228230199.1">
    <property type="nucleotide sequence ID" value="NZ_JAJGMW010000012.1"/>
</dbReference>
<dbReference type="NCBIfam" id="NF011398">
    <property type="entry name" value="PRK14823.1"/>
    <property type="match status" value="1"/>
</dbReference>
<keyword evidence="4 7" id="KW-0378">Hydrolase</keyword>
<keyword evidence="10" id="KW-1185">Reference proteome</keyword>
<feature type="binding site" evidence="7">
    <location>
        <begin position="176"/>
        <end position="177"/>
    </location>
    <ligand>
        <name>substrate</name>
    </ligand>
</feature>
<reference evidence="9 10" key="1">
    <citation type="submission" date="2021-11" db="EMBL/GenBank/DDBJ databases">
        <title>Seasonal and diel survey of microbial diversity of the Tyrrhenian coast.</title>
        <authorList>
            <person name="Gattoni G."/>
            <person name="Corral P."/>
        </authorList>
    </citation>
    <scope>NUCLEOTIDE SEQUENCE [LARGE SCALE GENOMIC DNA]</scope>
    <source>
        <strain evidence="9 10">Mr9</strain>
    </source>
</reference>
<sequence>MTLVFATHNANKLKEIQALMPKHIQLKSLTDIGCTEEIVEDADTIEGNALIKARYVKQKYGYDCFGDDTGLEVEALNGEPGVYSARYAGEHKNAADNTAKLLNNLKEKDNRNARFKTVIALCLGEKELVFEGICKGVITTSVSGDGGFGYDPVFMPEGHALTFAEMPLSEKNKISHRGRATQKLLEYLQELT</sequence>
<comment type="caution">
    <text evidence="7">Lacks conserved residue(s) required for the propagation of feature annotation.</text>
</comment>
<name>A0ABS8GT46_9FLAO</name>
<keyword evidence="2 7" id="KW-0479">Metal-binding</keyword>
<gene>
    <name evidence="9" type="ORF">LLW17_10415</name>
</gene>
<comment type="catalytic activity">
    <reaction evidence="7">
        <text>XTP + H2O = XMP + diphosphate + H(+)</text>
        <dbReference type="Rhea" id="RHEA:28610"/>
        <dbReference type="ChEBI" id="CHEBI:15377"/>
        <dbReference type="ChEBI" id="CHEBI:15378"/>
        <dbReference type="ChEBI" id="CHEBI:33019"/>
        <dbReference type="ChEBI" id="CHEBI:57464"/>
        <dbReference type="ChEBI" id="CHEBI:61314"/>
        <dbReference type="EC" id="3.6.1.66"/>
    </reaction>
</comment>
<evidence type="ECO:0000256" key="1">
    <source>
        <dbReference type="ARBA" id="ARBA00008023"/>
    </source>
</evidence>
<evidence type="ECO:0000256" key="4">
    <source>
        <dbReference type="ARBA" id="ARBA00022801"/>
    </source>
</evidence>
<dbReference type="SUPFAM" id="SSF52972">
    <property type="entry name" value="ITPase-like"/>
    <property type="match status" value="1"/>
</dbReference>
<dbReference type="InterPro" id="IPR002637">
    <property type="entry name" value="RdgB/HAM1"/>
</dbReference>
<dbReference type="InterPro" id="IPR020922">
    <property type="entry name" value="dITP/XTP_pyrophosphatase"/>
</dbReference>
<evidence type="ECO:0000256" key="6">
    <source>
        <dbReference type="ARBA" id="ARBA00023080"/>
    </source>
</evidence>
<dbReference type="Gene3D" id="3.90.950.10">
    <property type="match status" value="1"/>
</dbReference>
<keyword evidence="6 7" id="KW-0546">Nucleotide metabolism</keyword>
<dbReference type="EC" id="3.6.1.66" evidence="7"/>
<comment type="function">
    <text evidence="7">Pyrophosphatase that catalyzes the hydrolysis of nucleoside triphosphates to their monophosphate derivatives, with a high preference for the non-canonical purine nucleotides XTP (xanthosine triphosphate), dITP (deoxyinosine triphosphate) and ITP. Seems to function as a house-cleaning enzyme that removes non-canonical purine nucleotides from the nucleotide pool, thus preventing their incorporation into DNA/RNA and avoiding chromosomal lesions.</text>
</comment>
<dbReference type="PANTHER" id="PTHR11067:SF9">
    <property type="entry name" value="INOSINE TRIPHOSPHATE PYROPHOSPHATASE"/>
    <property type="match status" value="1"/>
</dbReference>
<dbReference type="Pfam" id="PF01725">
    <property type="entry name" value="Ham1p_like"/>
    <property type="match status" value="1"/>
</dbReference>
<organism evidence="9 10">
    <name type="scientific">Leeuwenhoekiella parthenopeia</name>
    <dbReference type="NCBI Taxonomy" id="2890320"/>
    <lineage>
        <taxon>Bacteria</taxon>
        <taxon>Pseudomonadati</taxon>
        <taxon>Bacteroidota</taxon>
        <taxon>Flavobacteriia</taxon>
        <taxon>Flavobacteriales</taxon>
        <taxon>Flavobacteriaceae</taxon>
        <taxon>Leeuwenhoekiella</taxon>
    </lineage>
</organism>
<dbReference type="CDD" id="cd00515">
    <property type="entry name" value="HAM1"/>
    <property type="match status" value="1"/>
</dbReference>
<dbReference type="NCBIfam" id="TIGR00042">
    <property type="entry name" value="RdgB/HAM1 family non-canonical purine NTP pyrophosphatase"/>
    <property type="match status" value="1"/>
</dbReference>
<feature type="binding site" evidence="7">
    <location>
        <begin position="148"/>
        <end position="151"/>
    </location>
    <ligand>
        <name>substrate</name>
    </ligand>
</feature>
<proteinExistence type="inferred from homology"/>
<feature type="binding site" evidence="7">
    <location>
        <position position="68"/>
    </location>
    <ligand>
        <name>Mg(2+)</name>
        <dbReference type="ChEBI" id="CHEBI:18420"/>
    </ligand>
</feature>
<feature type="binding site" evidence="7">
    <location>
        <position position="69"/>
    </location>
    <ligand>
        <name>substrate</name>
    </ligand>
</feature>
<feature type="binding site" evidence="7">
    <location>
        <position position="171"/>
    </location>
    <ligand>
        <name>substrate</name>
    </ligand>
</feature>
<comment type="cofactor">
    <cofactor evidence="7">
        <name>Mg(2+)</name>
        <dbReference type="ChEBI" id="CHEBI:18420"/>
    </cofactor>
    <text evidence="7">Binds 1 Mg(2+) ion per subunit.</text>
</comment>
<comment type="similarity">
    <text evidence="1 7 8">Belongs to the HAM1 NTPase family.</text>
</comment>
<keyword evidence="3 7" id="KW-0547">Nucleotide-binding</keyword>
<comment type="caution">
    <text evidence="9">The sequence shown here is derived from an EMBL/GenBank/DDBJ whole genome shotgun (WGS) entry which is preliminary data.</text>
</comment>
<evidence type="ECO:0000256" key="5">
    <source>
        <dbReference type="ARBA" id="ARBA00022842"/>
    </source>
</evidence>
<evidence type="ECO:0000256" key="8">
    <source>
        <dbReference type="RuleBase" id="RU003781"/>
    </source>
</evidence>
<keyword evidence="5 7" id="KW-0460">Magnesium</keyword>
<evidence type="ECO:0000256" key="7">
    <source>
        <dbReference type="HAMAP-Rule" id="MF_01405"/>
    </source>
</evidence>
<accession>A0ABS8GT46</accession>
<comment type="catalytic activity">
    <reaction evidence="7">
        <text>dITP + H2O = dIMP + diphosphate + H(+)</text>
        <dbReference type="Rhea" id="RHEA:28342"/>
        <dbReference type="ChEBI" id="CHEBI:15377"/>
        <dbReference type="ChEBI" id="CHEBI:15378"/>
        <dbReference type="ChEBI" id="CHEBI:33019"/>
        <dbReference type="ChEBI" id="CHEBI:61194"/>
        <dbReference type="ChEBI" id="CHEBI:61382"/>
        <dbReference type="EC" id="3.6.1.66"/>
    </reaction>
</comment>
<comment type="catalytic activity">
    <reaction evidence="7">
        <text>ITP + H2O = IMP + diphosphate + H(+)</text>
        <dbReference type="Rhea" id="RHEA:29399"/>
        <dbReference type="ChEBI" id="CHEBI:15377"/>
        <dbReference type="ChEBI" id="CHEBI:15378"/>
        <dbReference type="ChEBI" id="CHEBI:33019"/>
        <dbReference type="ChEBI" id="CHEBI:58053"/>
        <dbReference type="ChEBI" id="CHEBI:61402"/>
        <dbReference type="EC" id="3.6.1.66"/>
    </reaction>
</comment>
<feature type="binding site" evidence="7">
    <location>
        <begin position="7"/>
        <end position="12"/>
    </location>
    <ligand>
        <name>substrate</name>
    </ligand>
</feature>
<evidence type="ECO:0000256" key="3">
    <source>
        <dbReference type="ARBA" id="ARBA00022741"/>
    </source>
</evidence>
<evidence type="ECO:0000256" key="2">
    <source>
        <dbReference type="ARBA" id="ARBA00022723"/>
    </source>
</evidence>
<protein>
    <recommendedName>
        <fullName evidence="7">dITP/XTP pyrophosphatase</fullName>
        <ecNumber evidence="7">3.6.1.66</ecNumber>
    </recommendedName>
    <alternativeName>
        <fullName evidence="7">Non-canonical purine NTP pyrophosphatase</fullName>
    </alternativeName>
    <alternativeName>
        <fullName evidence="7">Non-standard purine NTP pyrophosphatase</fullName>
    </alternativeName>
    <alternativeName>
        <fullName evidence="7">Nucleoside-triphosphate diphosphatase</fullName>
    </alternativeName>
    <alternativeName>
        <fullName evidence="7">Nucleoside-triphosphate pyrophosphatase</fullName>
        <shortName evidence="7">NTPase</shortName>
    </alternativeName>
</protein>